<accession>A0AAV6RPP7</accession>
<gene>
    <name evidence="2" type="ORF">JOB18_033633</name>
</gene>
<proteinExistence type="predicted"/>
<dbReference type="Proteomes" id="UP000693946">
    <property type="component" value="Linkage Group LG18"/>
</dbReference>
<evidence type="ECO:0000256" key="1">
    <source>
        <dbReference type="SAM" id="MobiDB-lite"/>
    </source>
</evidence>
<keyword evidence="3" id="KW-1185">Reference proteome</keyword>
<organism evidence="2 3">
    <name type="scientific">Solea senegalensis</name>
    <name type="common">Senegalese sole</name>
    <dbReference type="NCBI Taxonomy" id="28829"/>
    <lineage>
        <taxon>Eukaryota</taxon>
        <taxon>Metazoa</taxon>
        <taxon>Chordata</taxon>
        <taxon>Craniata</taxon>
        <taxon>Vertebrata</taxon>
        <taxon>Euteleostomi</taxon>
        <taxon>Actinopterygii</taxon>
        <taxon>Neopterygii</taxon>
        <taxon>Teleostei</taxon>
        <taxon>Neoteleostei</taxon>
        <taxon>Acanthomorphata</taxon>
        <taxon>Carangaria</taxon>
        <taxon>Pleuronectiformes</taxon>
        <taxon>Pleuronectoidei</taxon>
        <taxon>Soleidae</taxon>
        <taxon>Solea</taxon>
    </lineage>
</organism>
<evidence type="ECO:0000313" key="3">
    <source>
        <dbReference type="Proteomes" id="UP000693946"/>
    </source>
</evidence>
<comment type="caution">
    <text evidence="2">The sequence shown here is derived from an EMBL/GenBank/DDBJ whole genome shotgun (WGS) entry which is preliminary data.</text>
</comment>
<name>A0AAV6RPP7_SOLSE</name>
<reference evidence="2 3" key="1">
    <citation type="journal article" date="2021" name="Sci. Rep.">
        <title>Chromosome anchoring in Senegalese sole (Solea senegalensis) reveals sex-associated markers and genome rearrangements in flatfish.</title>
        <authorList>
            <person name="Guerrero-Cozar I."/>
            <person name="Gomez-Garrido J."/>
            <person name="Berbel C."/>
            <person name="Martinez-Blanch J.F."/>
            <person name="Alioto T."/>
            <person name="Claros M.G."/>
            <person name="Gagnaire P.A."/>
            <person name="Manchado M."/>
        </authorList>
    </citation>
    <scope>NUCLEOTIDE SEQUENCE [LARGE SCALE GENOMIC DNA]</scope>
    <source>
        <strain evidence="2">Sse05_10M</strain>
    </source>
</reference>
<feature type="compositionally biased region" description="Polar residues" evidence="1">
    <location>
        <begin position="21"/>
        <end position="36"/>
    </location>
</feature>
<dbReference type="EMBL" id="JAGKHQ010000010">
    <property type="protein sequence ID" value="KAG7507411.1"/>
    <property type="molecule type" value="Genomic_DNA"/>
</dbReference>
<protein>
    <submittedName>
        <fullName evidence="2">Uncharacterized protein</fullName>
    </submittedName>
</protein>
<feature type="region of interest" description="Disordered" evidence="1">
    <location>
        <begin position="16"/>
        <end position="36"/>
    </location>
</feature>
<evidence type="ECO:0000313" key="2">
    <source>
        <dbReference type="EMBL" id="KAG7507411.1"/>
    </source>
</evidence>
<dbReference type="AlphaFoldDB" id="A0AAV6RPP7"/>
<sequence length="55" mass="6184">MLEEPACLRVCRPAHHGYRHGSTSVPTQRQVPPQDSSQLLYRFSARAPHGSDQAR</sequence>